<feature type="compositionally biased region" description="Low complexity" evidence="1">
    <location>
        <begin position="54"/>
        <end position="71"/>
    </location>
</feature>
<feature type="region of interest" description="Disordered" evidence="1">
    <location>
        <begin position="197"/>
        <end position="340"/>
    </location>
</feature>
<evidence type="ECO:0000313" key="3">
    <source>
        <dbReference type="Proteomes" id="UP000224080"/>
    </source>
</evidence>
<protein>
    <recommendedName>
        <fullName evidence="4">Protein phosphatase inhibitor 2</fullName>
    </recommendedName>
</protein>
<keyword evidence="3" id="KW-1185">Reference proteome</keyword>
<dbReference type="OrthoDB" id="551302at2759"/>
<dbReference type="Proteomes" id="UP000224080">
    <property type="component" value="Unassembled WGS sequence"/>
</dbReference>
<accession>A0A2B7XEJ1</accession>
<feature type="region of interest" description="Disordered" evidence="1">
    <location>
        <begin position="151"/>
        <end position="172"/>
    </location>
</feature>
<dbReference type="PANTHER" id="PTHR12398:SF20">
    <property type="entry name" value="PROTEIN PHOSPHATASE 1 REGULATORY INHIBITOR SUBUNIT 2"/>
    <property type="match status" value="1"/>
</dbReference>
<dbReference type="EMBL" id="PDNC01000015">
    <property type="protein sequence ID" value="PGH07355.1"/>
    <property type="molecule type" value="Genomic_DNA"/>
</dbReference>
<dbReference type="Gene3D" id="6.10.250.1050">
    <property type="match status" value="1"/>
</dbReference>
<dbReference type="AlphaFoldDB" id="A0A2B7XEJ1"/>
<organism evidence="2 3">
    <name type="scientific">Blastomyces parvus</name>
    <dbReference type="NCBI Taxonomy" id="2060905"/>
    <lineage>
        <taxon>Eukaryota</taxon>
        <taxon>Fungi</taxon>
        <taxon>Dikarya</taxon>
        <taxon>Ascomycota</taxon>
        <taxon>Pezizomycotina</taxon>
        <taxon>Eurotiomycetes</taxon>
        <taxon>Eurotiomycetidae</taxon>
        <taxon>Onygenales</taxon>
        <taxon>Ajellomycetaceae</taxon>
        <taxon>Blastomyces</taxon>
    </lineage>
</organism>
<evidence type="ECO:0008006" key="4">
    <source>
        <dbReference type="Google" id="ProtNLM"/>
    </source>
</evidence>
<dbReference type="STRING" id="2060905.A0A2B7XEJ1"/>
<dbReference type="InterPro" id="IPR007062">
    <property type="entry name" value="PPI-2"/>
</dbReference>
<dbReference type="GO" id="GO:0004864">
    <property type="term" value="F:protein phosphatase inhibitor activity"/>
    <property type="evidence" value="ECO:0007669"/>
    <property type="project" value="InterPro"/>
</dbReference>
<name>A0A2B7XEJ1_9EURO</name>
<feature type="compositionally biased region" description="Basic and acidic residues" evidence="1">
    <location>
        <begin position="117"/>
        <end position="130"/>
    </location>
</feature>
<comment type="caution">
    <text evidence="2">The sequence shown here is derived from an EMBL/GenBank/DDBJ whole genome shotgun (WGS) entry which is preliminary data.</text>
</comment>
<feature type="compositionally biased region" description="Basic and acidic residues" evidence="1">
    <location>
        <begin position="252"/>
        <end position="274"/>
    </location>
</feature>
<dbReference type="GO" id="GO:0009966">
    <property type="term" value="P:regulation of signal transduction"/>
    <property type="evidence" value="ECO:0007669"/>
    <property type="project" value="InterPro"/>
</dbReference>
<feature type="region of interest" description="Disordered" evidence="1">
    <location>
        <begin position="53"/>
        <end position="77"/>
    </location>
</feature>
<reference evidence="2 3" key="1">
    <citation type="submission" date="2017-10" db="EMBL/GenBank/DDBJ databases">
        <title>Comparative genomics in systemic dimorphic fungi from Ajellomycetaceae.</title>
        <authorList>
            <person name="Munoz J.F."/>
            <person name="Mcewen J.G."/>
            <person name="Clay O.K."/>
            <person name="Cuomo C.A."/>
        </authorList>
    </citation>
    <scope>NUCLEOTIDE SEQUENCE [LARGE SCALE GENOMIC DNA]</scope>
    <source>
        <strain evidence="2 3">UAMH130</strain>
    </source>
</reference>
<feature type="region of interest" description="Disordered" evidence="1">
    <location>
        <begin position="89"/>
        <end position="130"/>
    </location>
</feature>
<feature type="compositionally biased region" description="Acidic residues" evidence="1">
    <location>
        <begin position="294"/>
        <end position="308"/>
    </location>
</feature>
<proteinExistence type="predicted"/>
<dbReference type="Pfam" id="PF04979">
    <property type="entry name" value="IPP-2"/>
    <property type="match status" value="1"/>
</dbReference>
<gene>
    <name evidence="2" type="ORF">GX51_01899</name>
</gene>
<evidence type="ECO:0000256" key="1">
    <source>
        <dbReference type="SAM" id="MobiDB-lite"/>
    </source>
</evidence>
<sequence length="340" mass="37221">MSGSQAATARRTGQKVRPFTDQAQLIFTIPLFTGLKFKSYYWLTTIQGILKNRSSSQTTPPQTSPTFSGGTISHLPPIDTKELTLQNTLQNAGRTPTSTRSSLSRRQSSASGPNGGTHHDGADGDNSPRLKWDEVNLYLTEQERTSTMKIDEPKTPYAPRYIPDEDEDDSDVEMGIDAGDLAVDELDMYKARKQGVRDDDIPGLELGEPEEPAWEEGGPSGSGRITQGHRRLSDGSPGRPGKHVVVGEDGSADDRAADDHSSDAGKKHHEFEEKRKKHYEMSMVKGLLGHPEDIDVLAGDEDDDEQEEGNGGSGQNNGIEQQPPPMPKIPDNFTNTQTQR</sequence>
<feature type="compositionally biased region" description="Low complexity" evidence="1">
    <location>
        <begin position="94"/>
        <end position="111"/>
    </location>
</feature>
<evidence type="ECO:0000313" key="2">
    <source>
        <dbReference type="EMBL" id="PGH07355.1"/>
    </source>
</evidence>
<dbReference type="PANTHER" id="PTHR12398">
    <property type="entry name" value="PROTEIN PHOSPHATASE INHIBITOR"/>
    <property type="match status" value="1"/>
</dbReference>